<evidence type="ECO:0000256" key="5">
    <source>
        <dbReference type="ARBA" id="ARBA00023159"/>
    </source>
</evidence>
<evidence type="ECO:0000259" key="10">
    <source>
        <dbReference type="Pfam" id="PF07887"/>
    </source>
</evidence>
<evidence type="ECO:0000313" key="14">
    <source>
        <dbReference type="Proteomes" id="UP001140206"/>
    </source>
</evidence>
<comment type="similarity">
    <text evidence="2">Belongs to the plant ACBP60 protein family.</text>
</comment>
<dbReference type="GO" id="GO:0005516">
    <property type="term" value="F:calmodulin binding"/>
    <property type="evidence" value="ECO:0007669"/>
    <property type="project" value="InterPro"/>
</dbReference>
<keyword evidence="4" id="KW-0238">DNA-binding</keyword>
<protein>
    <submittedName>
        <fullName evidence="13">Uncharacterized protein</fullName>
    </submittedName>
</protein>
<dbReference type="InterPro" id="IPR046830">
    <property type="entry name" value="Calmod_bind_M"/>
</dbReference>
<feature type="domain" description="Calmodulin binding protein-like N-terminal" evidence="10">
    <location>
        <begin position="111"/>
        <end position="252"/>
    </location>
</feature>
<feature type="region of interest" description="Disordered" evidence="9">
    <location>
        <begin position="420"/>
        <end position="442"/>
    </location>
</feature>
<proteinExistence type="inferred from homology"/>
<evidence type="ECO:0000259" key="12">
    <source>
        <dbReference type="Pfam" id="PF20452"/>
    </source>
</evidence>
<dbReference type="PANTHER" id="PTHR31713:SF43">
    <property type="entry name" value="CALMODULIN-BINDING PROTEIN 60 G"/>
    <property type="match status" value="1"/>
</dbReference>
<dbReference type="InterPro" id="IPR046831">
    <property type="entry name" value="Calmodulin_bind_N"/>
</dbReference>
<comment type="subcellular location">
    <subcellularLocation>
        <location evidence="1">Nucleus</location>
    </subcellularLocation>
</comment>
<dbReference type="GO" id="GO:0080142">
    <property type="term" value="P:regulation of salicylic acid biosynthetic process"/>
    <property type="evidence" value="ECO:0007669"/>
    <property type="project" value="TreeGrafter"/>
</dbReference>
<keyword evidence="8" id="KW-0175">Coiled coil</keyword>
<comment type="caution">
    <text evidence="13">The sequence shown here is derived from an EMBL/GenBank/DDBJ whole genome shotgun (WGS) entry which is preliminary data.</text>
</comment>
<evidence type="ECO:0000256" key="9">
    <source>
        <dbReference type="SAM" id="MobiDB-lite"/>
    </source>
</evidence>
<evidence type="ECO:0000256" key="4">
    <source>
        <dbReference type="ARBA" id="ARBA00023125"/>
    </source>
</evidence>
<organism evidence="13 14">
    <name type="scientific">Rhynchospora pubera</name>
    <dbReference type="NCBI Taxonomy" id="906938"/>
    <lineage>
        <taxon>Eukaryota</taxon>
        <taxon>Viridiplantae</taxon>
        <taxon>Streptophyta</taxon>
        <taxon>Embryophyta</taxon>
        <taxon>Tracheophyta</taxon>
        <taxon>Spermatophyta</taxon>
        <taxon>Magnoliopsida</taxon>
        <taxon>Liliopsida</taxon>
        <taxon>Poales</taxon>
        <taxon>Cyperaceae</taxon>
        <taxon>Cyperoideae</taxon>
        <taxon>Rhynchosporeae</taxon>
        <taxon>Rhynchospora</taxon>
    </lineage>
</organism>
<gene>
    <name evidence="13" type="ORF">LUZ62_020574</name>
</gene>
<dbReference type="GO" id="GO:0005634">
    <property type="term" value="C:nucleus"/>
    <property type="evidence" value="ECO:0007669"/>
    <property type="project" value="UniProtKB-SubCell"/>
</dbReference>
<feature type="region of interest" description="Disordered" evidence="9">
    <location>
        <begin position="1"/>
        <end position="23"/>
    </location>
</feature>
<reference evidence="13" key="1">
    <citation type="submission" date="2022-08" db="EMBL/GenBank/DDBJ databases">
        <authorList>
            <person name="Marques A."/>
        </authorList>
    </citation>
    <scope>NUCLEOTIDE SEQUENCE</scope>
    <source>
        <strain evidence="13">RhyPub2mFocal</strain>
        <tissue evidence="13">Leaves</tissue>
    </source>
</reference>
<feature type="compositionally biased region" description="Polar residues" evidence="9">
    <location>
        <begin position="7"/>
        <end position="20"/>
    </location>
</feature>
<dbReference type="Pfam" id="PF07887">
    <property type="entry name" value="Calmodulin_bind"/>
    <property type="match status" value="1"/>
</dbReference>
<dbReference type="InterPro" id="IPR046829">
    <property type="entry name" value="Calmod_bind_C"/>
</dbReference>
<keyword evidence="14" id="KW-1185">Reference proteome</keyword>
<dbReference type="GO" id="GO:0043565">
    <property type="term" value="F:sequence-specific DNA binding"/>
    <property type="evidence" value="ECO:0007669"/>
    <property type="project" value="TreeGrafter"/>
</dbReference>
<evidence type="ECO:0000256" key="8">
    <source>
        <dbReference type="SAM" id="Coils"/>
    </source>
</evidence>
<dbReference type="InterPro" id="IPR012416">
    <property type="entry name" value="CBP60"/>
</dbReference>
<dbReference type="PANTHER" id="PTHR31713">
    <property type="entry name" value="OS02G0177800 PROTEIN"/>
    <property type="match status" value="1"/>
</dbReference>
<keyword evidence="6" id="KW-0804">Transcription</keyword>
<dbReference type="Pfam" id="PF20451">
    <property type="entry name" value="Calmod_bind_M"/>
    <property type="match status" value="1"/>
</dbReference>
<feature type="domain" description="Calmodulin binding protein C-terminal" evidence="12">
    <location>
        <begin position="336"/>
        <end position="386"/>
    </location>
</feature>
<evidence type="ECO:0000259" key="11">
    <source>
        <dbReference type="Pfam" id="PF20451"/>
    </source>
</evidence>
<feature type="coiled-coil region" evidence="8">
    <location>
        <begin position="45"/>
        <end position="72"/>
    </location>
</feature>
<evidence type="ECO:0000256" key="1">
    <source>
        <dbReference type="ARBA" id="ARBA00004123"/>
    </source>
</evidence>
<sequence>MAPKINFQPSSDTAGPSWSSEGPELSACFPENVTSPPIRPLLAMIEFINCKMGDLQTKVENLNTRVNVLEATVRGVLEGKKSYILQNRTILETPIGENQSTREPIHHMRYHLRIIGNINKRIYTGSIVRGQDGKLLKVAIYENGEKIISGPLAFAEFEVLILEGNFNTNDQESWTSEKFEESLVKFRKEVGPILAHDYRLNFSNGEAVLDGLIFKDNSSWAVEKKWRLGIRVLGSFNLRVREAISDPFRVLDRHGKATEKPDTPLLEDRVDRLHKVGTKRAFILTENNINTVKDFLQLYHKSQTRLLKILGIKSEFDESWKTMVKHAKKCNVGSDLYSYRKKNTVIFFNCAYEVVGAKFRNRYRPFDKLRDSKKILVNKLKKGFYKDIIVKPFAADFKILNGQPVPVDYNFTGNSVDDEAPQHEPDIQNDANQNIMSDHNKTQDYSSIPDETVNQVHGHEGSFVTPNSSLELNMTAVNENLIDSVEESSKDVSFWEEFLQTEHAYEDMPMPSIVSSPIYAASDTFDLC</sequence>
<dbReference type="GO" id="GO:0003700">
    <property type="term" value="F:DNA-binding transcription factor activity"/>
    <property type="evidence" value="ECO:0007669"/>
    <property type="project" value="TreeGrafter"/>
</dbReference>
<dbReference type="Pfam" id="PF20452">
    <property type="entry name" value="Calmod_bind_C"/>
    <property type="match status" value="1"/>
</dbReference>
<keyword evidence="3" id="KW-0805">Transcription regulation</keyword>
<keyword evidence="7" id="KW-0539">Nucleus</keyword>
<feature type="domain" description="Calmodulin binding protein central" evidence="11">
    <location>
        <begin position="266"/>
        <end position="330"/>
    </location>
</feature>
<keyword evidence="5" id="KW-0010">Activator</keyword>
<name>A0AAV8GYY5_9POAL</name>
<dbReference type="Proteomes" id="UP001140206">
    <property type="component" value="Chromosome 1"/>
</dbReference>
<evidence type="ECO:0000313" key="13">
    <source>
        <dbReference type="EMBL" id="KAJ4808008.1"/>
    </source>
</evidence>
<accession>A0AAV8GYY5</accession>
<evidence type="ECO:0000256" key="3">
    <source>
        <dbReference type="ARBA" id="ARBA00023015"/>
    </source>
</evidence>
<dbReference type="AlphaFoldDB" id="A0AAV8GYY5"/>
<dbReference type="EMBL" id="JAMFTS010000001">
    <property type="protein sequence ID" value="KAJ4808008.1"/>
    <property type="molecule type" value="Genomic_DNA"/>
</dbReference>
<evidence type="ECO:0000256" key="6">
    <source>
        <dbReference type="ARBA" id="ARBA00023163"/>
    </source>
</evidence>
<evidence type="ECO:0000256" key="2">
    <source>
        <dbReference type="ARBA" id="ARBA00007214"/>
    </source>
</evidence>
<evidence type="ECO:0000256" key="7">
    <source>
        <dbReference type="ARBA" id="ARBA00023242"/>
    </source>
</evidence>